<gene>
    <name evidence="1" type="ORF">EVAR_76493_1</name>
</gene>
<dbReference type="AlphaFoldDB" id="A0A4C1T4W6"/>
<reference evidence="1 2" key="1">
    <citation type="journal article" date="2019" name="Commun. Biol.">
        <title>The bagworm genome reveals a unique fibroin gene that provides high tensile strength.</title>
        <authorList>
            <person name="Kono N."/>
            <person name="Nakamura H."/>
            <person name="Ohtoshi R."/>
            <person name="Tomita M."/>
            <person name="Numata K."/>
            <person name="Arakawa K."/>
        </authorList>
    </citation>
    <scope>NUCLEOTIDE SEQUENCE [LARGE SCALE GENOMIC DNA]</scope>
</reference>
<protein>
    <submittedName>
        <fullName evidence="1">Uncharacterized protein</fullName>
    </submittedName>
</protein>
<comment type="caution">
    <text evidence="1">The sequence shown here is derived from an EMBL/GenBank/DDBJ whole genome shotgun (WGS) entry which is preliminary data.</text>
</comment>
<dbReference type="Proteomes" id="UP000299102">
    <property type="component" value="Unassembled WGS sequence"/>
</dbReference>
<accession>A0A4C1T4W6</accession>
<dbReference type="OrthoDB" id="6363113at2759"/>
<evidence type="ECO:0000313" key="2">
    <source>
        <dbReference type="Proteomes" id="UP000299102"/>
    </source>
</evidence>
<organism evidence="1 2">
    <name type="scientific">Eumeta variegata</name>
    <name type="common">Bagworm moth</name>
    <name type="synonym">Eumeta japonica</name>
    <dbReference type="NCBI Taxonomy" id="151549"/>
    <lineage>
        <taxon>Eukaryota</taxon>
        <taxon>Metazoa</taxon>
        <taxon>Ecdysozoa</taxon>
        <taxon>Arthropoda</taxon>
        <taxon>Hexapoda</taxon>
        <taxon>Insecta</taxon>
        <taxon>Pterygota</taxon>
        <taxon>Neoptera</taxon>
        <taxon>Endopterygota</taxon>
        <taxon>Lepidoptera</taxon>
        <taxon>Glossata</taxon>
        <taxon>Ditrysia</taxon>
        <taxon>Tineoidea</taxon>
        <taxon>Psychidae</taxon>
        <taxon>Oiketicinae</taxon>
        <taxon>Eumeta</taxon>
    </lineage>
</organism>
<dbReference type="EMBL" id="BGZK01000036">
    <property type="protein sequence ID" value="GBP09462.1"/>
    <property type="molecule type" value="Genomic_DNA"/>
</dbReference>
<name>A0A4C1T4W6_EUMVA</name>
<keyword evidence="2" id="KW-1185">Reference proteome</keyword>
<sequence length="160" mass="17470">MKLHPFPLFITGLTSSNVVALTGQHERPPFMTTTEENISAVLLMIETDKKVTYQQIRTSLEKLLSPQQLEFQNTLLQQFPTSNGKAASYRGCGENEEPDHYQARINLISNSRVLGPVCIVAGALMTTAGNACSHLPAFYSDPSGIKHYGKICTCIGVAKA</sequence>
<proteinExistence type="predicted"/>
<evidence type="ECO:0000313" key="1">
    <source>
        <dbReference type="EMBL" id="GBP09462.1"/>
    </source>
</evidence>